<dbReference type="AlphaFoldDB" id="A0A183A177"/>
<name>A0A183A177_9TREM</name>
<dbReference type="Pfam" id="PF02487">
    <property type="entry name" value="CLN3"/>
    <property type="match status" value="1"/>
</dbReference>
<protein>
    <submittedName>
        <fullName evidence="7">ThiF domain-containing protein</fullName>
    </submittedName>
</protein>
<accession>A0A183A177</accession>
<dbReference type="Proteomes" id="UP000272942">
    <property type="component" value="Unassembled WGS sequence"/>
</dbReference>
<proteinExistence type="predicted"/>
<evidence type="ECO:0000313" key="7">
    <source>
        <dbReference type="WBParaSite" id="ECPE_0000071201-mRNA-1"/>
    </source>
</evidence>
<dbReference type="EMBL" id="UZAN01002821">
    <property type="protein sequence ID" value="VDP27504.1"/>
    <property type="molecule type" value="Genomic_DNA"/>
</dbReference>
<evidence type="ECO:0000256" key="2">
    <source>
        <dbReference type="ARBA" id="ARBA00022692"/>
    </source>
</evidence>
<keyword evidence="2" id="KW-0812">Transmembrane</keyword>
<evidence type="ECO:0000313" key="5">
    <source>
        <dbReference type="EMBL" id="VDP27504.1"/>
    </source>
</evidence>
<gene>
    <name evidence="5" type="ORF">ECPE_LOCUS712</name>
</gene>
<reference evidence="7" key="1">
    <citation type="submission" date="2016-06" db="UniProtKB">
        <authorList>
            <consortium name="WormBaseParasite"/>
        </authorList>
    </citation>
    <scope>IDENTIFICATION</scope>
</reference>
<evidence type="ECO:0000313" key="6">
    <source>
        <dbReference type="Proteomes" id="UP000272942"/>
    </source>
</evidence>
<dbReference type="InterPro" id="IPR003492">
    <property type="entry name" value="Battenin_disease_Cln3"/>
</dbReference>
<keyword evidence="3" id="KW-1133">Transmembrane helix</keyword>
<comment type="subcellular location">
    <subcellularLocation>
        <location evidence="1">Endomembrane system</location>
        <topology evidence="1">Multi-pass membrane protein</topology>
    </subcellularLocation>
</comment>
<evidence type="ECO:0000256" key="3">
    <source>
        <dbReference type="ARBA" id="ARBA00022989"/>
    </source>
</evidence>
<evidence type="ECO:0000256" key="1">
    <source>
        <dbReference type="ARBA" id="ARBA00004127"/>
    </source>
</evidence>
<dbReference type="OrthoDB" id="5965864at2759"/>
<dbReference type="GO" id="GO:0012505">
    <property type="term" value="C:endomembrane system"/>
    <property type="evidence" value="ECO:0007669"/>
    <property type="project" value="UniProtKB-SubCell"/>
</dbReference>
<reference evidence="5 6" key="2">
    <citation type="submission" date="2018-11" db="EMBL/GenBank/DDBJ databases">
        <authorList>
            <consortium name="Pathogen Informatics"/>
        </authorList>
    </citation>
    <scope>NUCLEOTIDE SEQUENCE [LARGE SCALE GENOMIC DNA]</scope>
    <source>
        <strain evidence="5 6">Egypt</strain>
    </source>
</reference>
<sequence>MSSDPKKTLAEFDIVLVCASSSNLRYRCFGLGNNFSYVIMLSAALDIIKKQEHSGAELQLRKYHINCTETGTGVSGSFSVFFNCVASIAECTAC</sequence>
<dbReference type="GO" id="GO:0016020">
    <property type="term" value="C:membrane"/>
    <property type="evidence" value="ECO:0007669"/>
    <property type="project" value="InterPro"/>
</dbReference>
<organism evidence="7">
    <name type="scientific">Echinostoma caproni</name>
    <dbReference type="NCBI Taxonomy" id="27848"/>
    <lineage>
        <taxon>Eukaryota</taxon>
        <taxon>Metazoa</taxon>
        <taxon>Spiralia</taxon>
        <taxon>Lophotrochozoa</taxon>
        <taxon>Platyhelminthes</taxon>
        <taxon>Trematoda</taxon>
        <taxon>Digenea</taxon>
        <taxon>Plagiorchiida</taxon>
        <taxon>Echinostomata</taxon>
        <taxon>Echinostomatoidea</taxon>
        <taxon>Echinostomatidae</taxon>
        <taxon>Echinostoma</taxon>
    </lineage>
</organism>
<dbReference type="WBParaSite" id="ECPE_0000071201-mRNA-1">
    <property type="protein sequence ID" value="ECPE_0000071201-mRNA-1"/>
    <property type="gene ID" value="ECPE_0000071201"/>
</dbReference>
<keyword evidence="6" id="KW-1185">Reference proteome</keyword>
<evidence type="ECO:0000256" key="4">
    <source>
        <dbReference type="ARBA" id="ARBA00023136"/>
    </source>
</evidence>
<keyword evidence="4" id="KW-0472">Membrane</keyword>